<reference evidence="3 4" key="1">
    <citation type="journal article" date="2018" name="Front. Plant Sci.">
        <title>Red Clover (Trifolium pratense) and Zigzag Clover (T. medium) - A Picture of Genomic Similarities and Differences.</title>
        <authorList>
            <person name="Dluhosova J."/>
            <person name="Istvanek J."/>
            <person name="Nedelnik J."/>
            <person name="Repkova J."/>
        </authorList>
    </citation>
    <scope>NUCLEOTIDE SEQUENCE [LARGE SCALE GENOMIC DNA]</scope>
    <source>
        <strain evidence="4">cv. 10/8</strain>
        <tissue evidence="3">Leaf</tissue>
    </source>
</reference>
<protein>
    <submittedName>
        <fullName evidence="3">Retrotransposon gag protein</fullName>
    </submittedName>
</protein>
<name>A0A392NA35_9FABA</name>
<sequence length="363" mass="41222">MPTHKSQSQIVLIRGMDEKVASLEAEISGMKTSMAAMERNQERIIALFEKSLGKKITTEDERPVDDVAKTIGEASVHRNTQSSNNQLEGDALAEFRRSVKKVELPTFDGEDPAGWISRAEVYFRVQDTRSEVKVNLAQLCMEGPTIHFFNSLINENENLNWDQLKQALLERYGGHGEGDVYEQLTELRQRGNVDDYINDFEYLTAQIPRLPDKQFLGYFLHGLKEEIRGKVRSLSVMGDLSRSKVLQVARAVERETKKEVGSGFNRSYRSGHGSTRTGSQKDGDWVFVQTSKNGGSAIGSKENANGPKHERPAQHDRRRNTHRDRGFTQLSYQEIMDRKKRGMCFKCGGAYHPMHQCPDKQLK</sequence>
<dbReference type="EMBL" id="LXQA010032056">
    <property type="protein sequence ID" value="MCH96321.1"/>
    <property type="molecule type" value="Genomic_DNA"/>
</dbReference>
<feature type="compositionally biased region" description="Polar residues" evidence="1">
    <location>
        <begin position="264"/>
        <end position="278"/>
    </location>
</feature>
<keyword evidence="4" id="KW-1185">Reference proteome</keyword>
<feature type="non-terminal residue" evidence="3">
    <location>
        <position position="363"/>
    </location>
</feature>
<proteinExistence type="predicted"/>
<comment type="caution">
    <text evidence="3">The sequence shown here is derived from an EMBL/GenBank/DDBJ whole genome shotgun (WGS) entry which is preliminary data.</text>
</comment>
<evidence type="ECO:0000313" key="3">
    <source>
        <dbReference type="EMBL" id="MCH96321.1"/>
    </source>
</evidence>
<evidence type="ECO:0000256" key="1">
    <source>
        <dbReference type="SAM" id="MobiDB-lite"/>
    </source>
</evidence>
<evidence type="ECO:0000313" key="4">
    <source>
        <dbReference type="Proteomes" id="UP000265520"/>
    </source>
</evidence>
<feature type="domain" description="Retrotransposon gag" evidence="2">
    <location>
        <begin position="136"/>
        <end position="225"/>
    </location>
</feature>
<organism evidence="3 4">
    <name type="scientific">Trifolium medium</name>
    <dbReference type="NCBI Taxonomy" id="97028"/>
    <lineage>
        <taxon>Eukaryota</taxon>
        <taxon>Viridiplantae</taxon>
        <taxon>Streptophyta</taxon>
        <taxon>Embryophyta</taxon>
        <taxon>Tracheophyta</taxon>
        <taxon>Spermatophyta</taxon>
        <taxon>Magnoliopsida</taxon>
        <taxon>eudicotyledons</taxon>
        <taxon>Gunneridae</taxon>
        <taxon>Pentapetalae</taxon>
        <taxon>rosids</taxon>
        <taxon>fabids</taxon>
        <taxon>Fabales</taxon>
        <taxon>Fabaceae</taxon>
        <taxon>Papilionoideae</taxon>
        <taxon>50 kb inversion clade</taxon>
        <taxon>NPAAA clade</taxon>
        <taxon>Hologalegina</taxon>
        <taxon>IRL clade</taxon>
        <taxon>Trifolieae</taxon>
        <taxon>Trifolium</taxon>
    </lineage>
</organism>
<evidence type="ECO:0000259" key="2">
    <source>
        <dbReference type="Pfam" id="PF03732"/>
    </source>
</evidence>
<dbReference type="Proteomes" id="UP000265520">
    <property type="component" value="Unassembled WGS sequence"/>
</dbReference>
<dbReference type="PANTHER" id="PTHR33223:SF6">
    <property type="entry name" value="CCHC-TYPE DOMAIN-CONTAINING PROTEIN"/>
    <property type="match status" value="1"/>
</dbReference>
<feature type="region of interest" description="Disordered" evidence="1">
    <location>
        <begin position="256"/>
        <end position="327"/>
    </location>
</feature>
<dbReference type="InterPro" id="IPR005162">
    <property type="entry name" value="Retrotrans_gag_dom"/>
</dbReference>
<dbReference type="AlphaFoldDB" id="A0A392NA35"/>
<dbReference type="Pfam" id="PF03732">
    <property type="entry name" value="Retrotrans_gag"/>
    <property type="match status" value="1"/>
</dbReference>
<dbReference type="PANTHER" id="PTHR33223">
    <property type="entry name" value="CCHC-TYPE DOMAIN-CONTAINING PROTEIN"/>
    <property type="match status" value="1"/>
</dbReference>
<accession>A0A392NA35</accession>